<gene>
    <name evidence="4" type="primary">fliW</name>
    <name evidence="5" type="ORF">AV654_20180</name>
</gene>
<keyword evidence="5" id="KW-0966">Cell projection</keyword>
<dbReference type="OrthoDB" id="9801235at2"/>
<dbReference type="RefSeq" id="WP_063183301.1">
    <property type="nucleotide sequence ID" value="NZ_LQRA01000058.1"/>
</dbReference>
<dbReference type="EMBL" id="LQRA01000058">
    <property type="protein sequence ID" value="KZE77894.1"/>
    <property type="molecule type" value="Genomic_DNA"/>
</dbReference>
<dbReference type="SUPFAM" id="SSF141457">
    <property type="entry name" value="BH3618-like"/>
    <property type="match status" value="1"/>
</dbReference>
<dbReference type="InterPro" id="IPR024046">
    <property type="entry name" value="Flagellar_assmbl_FliW_dom_sf"/>
</dbReference>
<dbReference type="GO" id="GO:0044780">
    <property type="term" value="P:bacterial-type flagellum assembly"/>
    <property type="evidence" value="ECO:0007669"/>
    <property type="project" value="UniProtKB-UniRule"/>
</dbReference>
<organism evidence="5 6">
    <name type="scientific">Paenibacillus elgii</name>
    <dbReference type="NCBI Taxonomy" id="189691"/>
    <lineage>
        <taxon>Bacteria</taxon>
        <taxon>Bacillati</taxon>
        <taxon>Bacillota</taxon>
        <taxon>Bacilli</taxon>
        <taxon>Bacillales</taxon>
        <taxon>Paenibacillaceae</taxon>
        <taxon>Paenibacillus</taxon>
    </lineage>
</organism>
<dbReference type="Gene3D" id="2.30.290.10">
    <property type="entry name" value="BH3618-like"/>
    <property type="match status" value="1"/>
</dbReference>
<keyword evidence="6" id="KW-1185">Reference proteome</keyword>
<keyword evidence="1 4" id="KW-0963">Cytoplasm</keyword>
<keyword evidence="4" id="KW-0143">Chaperone</keyword>
<comment type="subunit">
    <text evidence="4">Interacts with translational regulator CsrA and flagellin(s).</text>
</comment>
<dbReference type="GO" id="GO:0006417">
    <property type="term" value="P:regulation of translation"/>
    <property type="evidence" value="ECO:0007669"/>
    <property type="project" value="UniProtKB-KW"/>
</dbReference>
<dbReference type="GO" id="GO:0005737">
    <property type="term" value="C:cytoplasm"/>
    <property type="evidence" value="ECO:0007669"/>
    <property type="project" value="UniProtKB-SubCell"/>
</dbReference>
<dbReference type="HAMAP" id="MF_01185">
    <property type="entry name" value="FliW"/>
    <property type="match status" value="1"/>
</dbReference>
<protein>
    <recommendedName>
        <fullName evidence="4">Flagellar assembly factor FliW</fullName>
    </recommendedName>
</protein>
<reference evidence="6" key="1">
    <citation type="submission" date="2016-01" db="EMBL/GenBank/DDBJ databases">
        <title>Draft genome of Chromobacterium sp. F49.</title>
        <authorList>
            <person name="Hong K.W."/>
        </authorList>
    </citation>
    <scope>NUCLEOTIDE SEQUENCE [LARGE SCALE GENOMIC DNA]</scope>
    <source>
        <strain evidence="6">M63</strain>
    </source>
</reference>
<evidence type="ECO:0000313" key="5">
    <source>
        <dbReference type="EMBL" id="KZE77894.1"/>
    </source>
</evidence>
<comment type="caution">
    <text evidence="5">The sequence shown here is derived from an EMBL/GenBank/DDBJ whole genome shotgun (WGS) entry which is preliminary data.</text>
</comment>
<comment type="subcellular location">
    <subcellularLocation>
        <location evidence="4">Cytoplasm</location>
    </subcellularLocation>
</comment>
<dbReference type="Proteomes" id="UP000076563">
    <property type="component" value="Unassembled WGS sequence"/>
</dbReference>
<name>A0A161S121_9BACL</name>
<comment type="similarity">
    <text evidence="4">Belongs to the FliW family.</text>
</comment>
<keyword evidence="5" id="KW-0969">Cilium</keyword>
<evidence type="ECO:0000256" key="2">
    <source>
        <dbReference type="ARBA" id="ARBA00022795"/>
    </source>
</evidence>
<proteinExistence type="inferred from homology"/>
<evidence type="ECO:0000256" key="3">
    <source>
        <dbReference type="ARBA" id="ARBA00022845"/>
    </source>
</evidence>
<dbReference type="Pfam" id="PF02623">
    <property type="entry name" value="FliW"/>
    <property type="match status" value="1"/>
</dbReference>
<keyword evidence="2 4" id="KW-1005">Bacterial flagellum biogenesis</keyword>
<dbReference type="PANTHER" id="PTHR39190:SF1">
    <property type="entry name" value="FLAGELLAR ASSEMBLY FACTOR FLIW"/>
    <property type="match status" value="1"/>
</dbReference>
<keyword evidence="5" id="KW-0282">Flagellum</keyword>
<sequence length="142" mass="16482">MLEHLNGKIINFHGSILAFEGLNEFVFNYIEGSDLAYLSSVQDEKIGFVITVPFEYFKEYTFELNEDDVARLELQSEREVLILSIVTLREPFQESTMNLLAPLVINVRNLKGLQIILPPSYEYEIKTPLYQKERQESGEKKC</sequence>
<evidence type="ECO:0000256" key="1">
    <source>
        <dbReference type="ARBA" id="ARBA00022490"/>
    </source>
</evidence>
<dbReference type="STRING" id="1007103.GCA_000213315_02321"/>
<dbReference type="PANTHER" id="PTHR39190">
    <property type="entry name" value="FLAGELLAR ASSEMBLY FACTOR FLIW"/>
    <property type="match status" value="1"/>
</dbReference>
<comment type="function">
    <text evidence="4">Acts as an anti-CsrA protein, binds CsrA and prevents it from repressing translation of its target genes, one of which is flagellin. Binds to flagellin and participates in the assembly of the flagellum.</text>
</comment>
<evidence type="ECO:0000256" key="4">
    <source>
        <dbReference type="HAMAP-Rule" id="MF_01185"/>
    </source>
</evidence>
<evidence type="ECO:0000313" key="6">
    <source>
        <dbReference type="Proteomes" id="UP000076563"/>
    </source>
</evidence>
<keyword evidence="3 4" id="KW-0810">Translation regulation</keyword>
<dbReference type="AlphaFoldDB" id="A0A161S121"/>
<accession>A0A161S121</accession>
<dbReference type="InterPro" id="IPR003775">
    <property type="entry name" value="Flagellar_assembly_factor_FliW"/>
</dbReference>